<dbReference type="PANTHER" id="PTHR45528">
    <property type="entry name" value="SENSOR HISTIDINE KINASE CPXA"/>
    <property type="match status" value="1"/>
</dbReference>
<protein>
    <recommendedName>
        <fullName evidence="3">histidine kinase</fullName>
        <ecNumber evidence="3">2.7.13.3</ecNumber>
    </recommendedName>
</protein>
<keyword evidence="15" id="KW-1185">Reference proteome</keyword>
<comment type="caution">
    <text evidence="14">The sequence shown here is derived from an EMBL/GenBank/DDBJ whole genome shotgun (WGS) entry which is preliminary data.</text>
</comment>
<feature type="domain" description="Histidine kinase" evidence="12">
    <location>
        <begin position="255"/>
        <end position="470"/>
    </location>
</feature>
<evidence type="ECO:0000256" key="8">
    <source>
        <dbReference type="ARBA" id="ARBA00022989"/>
    </source>
</evidence>
<dbReference type="PANTHER" id="PTHR45528:SF8">
    <property type="entry name" value="HISTIDINE KINASE"/>
    <property type="match status" value="1"/>
</dbReference>
<dbReference type="GO" id="GO:0016301">
    <property type="term" value="F:kinase activity"/>
    <property type="evidence" value="ECO:0007669"/>
    <property type="project" value="UniProtKB-KW"/>
</dbReference>
<evidence type="ECO:0000256" key="3">
    <source>
        <dbReference type="ARBA" id="ARBA00012438"/>
    </source>
</evidence>
<dbReference type="Gene3D" id="6.10.340.10">
    <property type="match status" value="1"/>
</dbReference>
<dbReference type="InterPro" id="IPR003660">
    <property type="entry name" value="HAMP_dom"/>
</dbReference>
<dbReference type="Gene3D" id="1.10.287.130">
    <property type="match status" value="1"/>
</dbReference>
<dbReference type="CDD" id="cd00082">
    <property type="entry name" value="HisKA"/>
    <property type="match status" value="1"/>
</dbReference>
<dbReference type="InterPro" id="IPR036097">
    <property type="entry name" value="HisK_dim/P_sf"/>
</dbReference>
<dbReference type="RefSeq" id="WP_186982621.1">
    <property type="nucleotide sequence ID" value="NZ_JACOQH010000010.1"/>
</dbReference>
<evidence type="ECO:0000256" key="2">
    <source>
        <dbReference type="ARBA" id="ARBA00004141"/>
    </source>
</evidence>
<evidence type="ECO:0000256" key="9">
    <source>
        <dbReference type="ARBA" id="ARBA00023012"/>
    </source>
</evidence>
<dbReference type="PROSITE" id="PS50109">
    <property type="entry name" value="HIS_KIN"/>
    <property type="match status" value="1"/>
</dbReference>
<dbReference type="InterPro" id="IPR003661">
    <property type="entry name" value="HisK_dim/P_dom"/>
</dbReference>
<dbReference type="Gene3D" id="3.30.565.10">
    <property type="entry name" value="Histidine kinase-like ATPase, C-terminal domain"/>
    <property type="match status" value="1"/>
</dbReference>
<proteinExistence type="predicted"/>
<evidence type="ECO:0000256" key="10">
    <source>
        <dbReference type="ARBA" id="ARBA00023136"/>
    </source>
</evidence>
<dbReference type="InterPro" id="IPR005467">
    <property type="entry name" value="His_kinase_dom"/>
</dbReference>
<dbReference type="PROSITE" id="PS50885">
    <property type="entry name" value="HAMP"/>
    <property type="match status" value="1"/>
</dbReference>
<comment type="subcellular location">
    <subcellularLocation>
        <location evidence="2">Membrane</location>
        <topology evidence="2">Multi-pass membrane protein</topology>
    </subcellularLocation>
</comment>
<comment type="catalytic activity">
    <reaction evidence="1">
        <text>ATP + protein L-histidine = ADP + protein N-phospho-L-histidine.</text>
        <dbReference type="EC" id="2.7.13.3"/>
    </reaction>
</comment>
<reference evidence="14 15" key="1">
    <citation type="submission" date="2020-08" db="EMBL/GenBank/DDBJ databases">
        <title>Genome public.</title>
        <authorList>
            <person name="Liu C."/>
            <person name="Sun Q."/>
        </authorList>
    </citation>
    <scope>NUCLEOTIDE SEQUENCE [LARGE SCALE GENOMIC DNA]</scope>
    <source>
        <strain evidence="14 15">BX0805</strain>
    </source>
</reference>
<keyword evidence="9" id="KW-0902">Two-component regulatory system</keyword>
<dbReference type="SMART" id="SM00387">
    <property type="entry name" value="HATPase_c"/>
    <property type="match status" value="1"/>
</dbReference>
<evidence type="ECO:0000259" key="12">
    <source>
        <dbReference type="PROSITE" id="PS50109"/>
    </source>
</evidence>
<evidence type="ECO:0000256" key="5">
    <source>
        <dbReference type="ARBA" id="ARBA00022679"/>
    </source>
</evidence>
<accession>A0ABR7ICY6</accession>
<keyword evidence="10 11" id="KW-0472">Membrane</keyword>
<evidence type="ECO:0000256" key="4">
    <source>
        <dbReference type="ARBA" id="ARBA00022553"/>
    </source>
</evidence>
<keyword evidence="5" id="KW-0808">Transferase</keyword>
<dbReference type="InterPro" id="IPR003594">
    <property type="entry name" value="HATPase_dom"/>
</dbReference>
<evidence type="ECO:0000256" key="11">
    <source>
        <dbReference type="SAM" id="Phobius"/>
    </source>
</evidence>
<dbReference type="EC" id="2.7.13.3" evidence="3"/>
<dbReference type="Pfam" id="PF00672">
    <property type="entry name" value="HAMP"/>
    <property type="match status" value="1"/>
</dbReference>
<dbReference type="InterPro" id="IPR050398">
    <property type="entry name" value="HssS/ArlS-like"/>
</dbReference>
<evidence type="ECO:0000256" key="7">
    <source>
        <dbReference type="ARBA" id="ARBA00022777"/>
    </source>
</evidence>
<dbReference type="SUPFAM" id="SSF47384">
    <property type="entry name" value="Homodimeric domain of signal transducing histidine kinase"/>
    <property type="match status" value="1"/>
</dbReference>
<dbReference type="Pfam" id="PF02518">
    <property type="entry name" value="HATPase_c"/>
    <property type="match status" value="1"/>
</dbReference>
<evidence type="ECO:0000256" key="6">
    <source>
        <dbReference type="ARBA" id="ARBA00022692"/>
    </source>
</evidence>
<keyword evidence="8 11" id="KW-1133">Transmembrane helix</keyword>
<gene>
    <name evidence="14" type="ORF">H8Z76_12175</name>
</gene>
<dbReference type="InterPro" id="IPR036890">
    <property type="entry name" value="HATPase_C_sf"/>
</dbReference>
<organism evidence="14 15">
    <name type="scientific">Roseburia yibonii</name>
    <dbReference type="NCBI Taxonomy" id="2763063"/>
    <lineage>
        <taxon>Bacteria</taxon>
        <taxon>Bacillati</taxon>
        <taxon>Bacillota</taxon>
        <taxon>Clostridia</taxon>
        <taxon>Lachnospirales</taxon>
        <taxon>Lachnospiraceae</taxon>
        <taxon>Roseburia</taxon>
    </lineage>
</organism>
<dbReference type="Pfam" id="PF00512">
    <property type="entry name" value="HisKA"/>
    <property type="match status" value="1"/>
</dbReference>
<dbReference type="SUPFAM" id="SSF55874">
    <property type="entry name" value="ATPase domain of HSP90 chaperone/DNA topoisomerase II/histidine kinase"/>
    <property type="match status" value="1"/>
</dbReference>
<evidence type="ECO:0000259" key="13">
    <source>
        <dbReference type="PROSITE" id="PS50885"/>
    </source>
</evidence>
<evidence type="ECO:0000256" key="1">
    <source>
        <dbReference type="ARBA" id="ARBA00000085"/>
    </source>
</evidence>
<feature type="transmembrane region" description="Helical" evidence="11">
    <location>
        <begin position="162"/>
        <end position="187"/>
    </location>
</feature>
<dbReference type="SMART" id="SM00304">
    <property type="entry name" value="HAMP"/>
    <property type="match status" value="1"/>
</dbReference>
<sequence>MGDRVQMEIKRKKREVTLAGLFTRYTVIFCVNILLIFVILIGVICLFPLSSLFLPANYAEEQIDERRDAIAEADVVTSDLIPNRCSYGVYDADGWYLYGNFADEEKEPAWKHYEEERSSAGGTFYYQYIRRESGEVCIVKYALHLQFANEKLNDHLPNAEGILIVVVLFLFVLLLLANAVLVSRTFAKVLKKRLKKLERVTKKIADQELDFEIEASDIREINTVMDSFEKMKRALKESLEQQWKLEQQKKEQMAALAHDIKTPLTVIRGHAELLAEETLPDEAGESTAYILSNVQQIEDYLAAMRQVLDGGSLPEQQERFSGEEVKELLFDIARQTAAAQGSFVLFSGEKTKGGVICDRQLLIRAFENILSNAFAYGDTEKGIRLSVAENCREGEQFLKISVHNFGRGFSKRDLIYADQEFYSGDESRHDSTHQGLGLAIVRKFAAAQGGYLEYRNEAGGAVVEVYLREK</sequence>
<feature type="domain" description="HAMP" evidence="13">
    <location>
        <begin position="188"/>
        <end position="240"/>
    </location>
</feature>
<evidence type="ECO:0000313" key="14">
    <source>
        <dbReference type="EMBL" id="MBC5754753.1"/>
    </source>
</evidence>
<keyword evidence="6 11" id="KW-0812">Transmembrane</keyword>
<dbReference type="EMBL" id="JACOQH010000010">
    <property type="protein sequence ID" value="MBC5754753.1"/>
    <property type="molecule type" value="Genomic_DNA"/>
</dbReference>
<keyword evidence="7 14" id="KW-0418">Kinase</keyword>
<name>A0ABR7ICY6_9FIRM</name>
<evidence type="ECO:0000313" key="15">
    <source>
        <dbReference type="Proteomes" id="UP000621540"/>
    </source>
</evidence>
<keyword evidence="4" id="KW-0597">Phosphoprotein</keyword>
<dbReference type="Proteomes" id="UP000621540">
    <property type="component" value="Unassembled WGS sequence"/>
</dbReference>
<dbReference type="SMART" id="SM00388">
    <property type="entry name" value="HisKA"/>
    <property type="match status" value="1"/>
</dbReference>
<feature type="transmembrane region" description="Helical" evidence="11">
    <location>
        <begin position="21"/>
        <end position="49"/>
    </location>
</feature>